<reference evidence="3 4" key="1">
    <citation type="submission" date="2017-02" db="EMBL/GenBank/DDBJ databases">
        <title>The new phylogeny of genus Mycobacterium.</title>
        <authorList>
            <person name="Tortoli E."/>
            <person name="Trovato A."/>
            <person name="Cirillo D.M."/>
        </authorList>
    </citation>
    <scope>NUCLEOTIDE SEQUENCE [LARGE SCALE GENOMIC DNA]</scope>
    <source>
        <strain evidence="3 4">DSM 45578</strain>
    </source>
</reference>
<evidence type="ECO:0000313" key="4">
    <source>
        <dbReference type="Proteomes" id="UP000192366"/>
    </source>
</evidence>
<keyword evidence="4" id="KW-1185">Reference proteome</keyword>
<dbReference type="AlphaFoldDB" id="A0A1W9Z0S5"/>
<proteinExistence type="predicted"/>
<accession>A0A1W9Z0S5</accession>
<evidence type="ECO:0000313" key="3">
    <source>
        <dbReference type="EMBL" id="ORA05772.1"/>
    </source>
</evidence>
<dbReference type="Proteomes" id="UP000192366">
    <property type="component" value="Unassembled WGS sequence"/>
</dbReference>
<evidence type="ECO:0000259" key="2">
    <source>
        <dbReference type="Pfam" id="PF05305"/>
    </source>
</evidence>
<dbReference type="RefSeq" id="WP_083057007.1">
    <property type="nucleotide sequence ID" value="NZ_JACKVM010000014.1"/>
</dbReference>
<comment type="caution">
    <text evidence="3">The sequence shown here is derived from an EMBL/GenBank/DDBJ whole genome shotgun (WGS) entry which is preliminary data.</text>
</comment>
<gene>
    <name evidence="3" type="ORF">BST17_08400</name>
</gene>
<feature type="signal peptide" evidence="1">
    <location>
        <begin position="1"/>
        <end position="23"/>
    </location>
</feature>
<organism evidence="3 4">
    <name type="scientific">Mycolicibacterium bacteremicum</name>
    <name type="common">Mycobacterium bacteremicum</name>
    <dbReference type="NCBI Taxonomy" id="564198"/>
    <lineage>
        <taxon>Bacteria</taxon>
        <taxon>Bacillati</taxon>
        <taxon>Actinomycetota</taxon>
        <taxon>Actinomycetes</taxon>
        <taxon>Mycobacteriales</taxon>
        <taxon>Mycobacteriaceae</taxon>
        <taxon>Mycolicibacterium</taxon>
    </lineage>
</organism>
<name>A0A1W9Z0S5_MYCBA</name>
<dbReference type="InterPro" id="IPR007969">
    <property type="entry name" value="DUF732"/>
</dbReference>
<dbReference type="STRING" id="564198.BST17_08400"/>
<feature type="chain" id="PRO_5039584793" description="DUF732 domain-containing protein" evidence="1">
    <location>
        <begin position="24"/>
        <end position="112"/>
    </location>
</feature>
<sequence>MRRFVIAAAAAVTMVLPVGTATAVADRDTDFANELHGFGIYGQRDFNAWMAKISCKRFDTGVDATATDSAQFLAQNLARTNSTEQVYQFLGTALRMYCPVHLDKLTTNQEQP</sequence>
<feature type="domain" description="DUF732" evidence="2">
    <location>
        <begin position="28"/>
        <end position="99"/>
    </location>
</feature>
<evidence type="ECO:0000256" key="1">
    <source>
        <dbReference type="SAM" id="SignalP"/>
    </source>
</evidence>
<protein>
    <recommendedName>
        <fullName evidence="2">DUF732 domain-containing protein</fullName>
    </recommendedName>
</protein>
<dbReference type="Pfam" id="PF05305">
    <property type="entry name" value="DUF732"/>
    <property type="match status" value="1"/>
</dbReference>
<dbReference type="EMBL" id="MVHJ01000005">
    <property type="protein sequence ID" value="ORA05772.1"/>
    <property type="molecule type" value="Genomic_DNA"/>
</dbReference>
<keyword evidence="1" id="KW-0732">Signal</keyword>